<dbReference type="InterPro" id="IPR025714">
    <property type="entry name" value="Methyltranfer_dom"/>
</dbReference>
<feature type="compositionally biased region" description="Low complexity" evidence="1">
    <location>
        <begin position="134"/>
        <end position="156"/>
    </location>
</feature>
<gene>
    <name evidence="3" type="ORF">AACH11_19610</name>
</gene>
<dbReference type="SUPFAM" id="SSF53335">
    <property type="entry name" value="S-adenosyl-L-methionine-dependent methyltransferases"/>
    <property type="match status" value="1"/>
</dbReference>
<evidence type="ECO:0000256" key="1">
    <source>
        <dbReference type="SAM" id="MobiDB-lite"/>
    </source>
</evidence>
<dbReference type="RefSeq" id="WP_341375958.1">
    <property type="nucleotide sequence ID" value="NZ_JBBUTF010000020.1"/>
</dbReference>
<dbReference type="PANTHER" id="PTHR13369">
    <property type="match status" value="1"/>
</dbReference>
<feature type="region of interest" description="Disordered" evidence="1">
    <location>
        <begin position="1"/>
        <end position="20"/>
    </location>
</feature>
<feature type="compositionally biased region" description="Low complexity" evidence="1">
    <location>
        <begin position="175"/>
        <end position="189"/>
    </location>
</feature>
<evidence type="ECO:0000259" key="2">
    <source>
        <dbReference type="Pfam" id="PF13679"/>
    </source>
</evidence>
<dbReference type="Pfam" id="PF13679">
    <property type="entry name" value="Methyltransf_32"/>
    <property type="match status" value="1"/>
</dbReference>
<comment type="caution">
    <text evidence="3">The sequence shown here is derived from an EMBL/GenBank/DDBJ whole genome shotgun (WGS) entry which is preliminary data.</text>
</comment>
<dbReference type="Proteomes" id="UP001368500">
    <property type="component" value="Unassembled WGS sequence"/>
</dbReference>
<evidence type="ECO:0000313" key="4">
    <source>
        <dbReference type="Proteomes" id="UP001368500"/>
    </source>
</evidence>
<accession>A0ABU9BEI2</accession>
<name>A0ABU9BEI2_9BURK</name>
<sequence length="490" mass="52139">MTPTAPAARPRSQPPADADPHARFTHRLREALADGSLVRLQLARPHPPAEPTLDKLLARPVRLRGIDHLALVWRHRSKDITKNLPLDEACALVEELLRSQFHHGHLLTRSHDVQLVHDRKGRWALRAGRIAPDAAAPGASGTTAAGPRAAGLADGRTVPGAHGAGASVDPTSPRTAPAATDEAPDAPGGAYLGHLARQGAADDAPDGRALAHDQARRYPLTLDLPFLAALGVTDAQARLIPSMARKWRQINKFVEVLGQAIARSPLAARAGVADAPPVQVLDFGAGRGYLTFAVHHHLRQAGLRPQVTGVELREALCDEVNGIIDTLGLDGLRFAAGDVRSHQAAAADVMIALHACDTATDVALHRGVAAGAALIVASPCCHKQLRPQMRAPELLAPLLRHGIHMAQQAEMLTDTLRALRLQRAGYDTQVFEFISPEATSKNKMVLAVRRSQPLPAARLGELQAQADALKAAFGITDFALDALFDAEPVA</sequence>
<reference evidence="3 4" key="1">
    <citation type="submission" date="2024-04" db="EMBL/GenBank/DDBJ databases">
        <title>Novel species of the genus Ideonella isolated from streams.</title>
        <authorList>
            <person name="Lu H."/>
        </authorList>
    </citation>
    <scope>NUCLEOTIDE SEQUENCE [LARGE SCALE GENOMIC DNA]</scope>
    <source>
        <strain evidence="3 4">BYS139W</strain>
    </source>
</reference>
<feature type="domain" description="Methyltransferase" evidence="2">
    <location>
        <begin position="245"/>
        <end position="387"/>
    </location>
</feature>
<organism evidence="3 4">
    <name type="scientific">Pseudaquabacterium rugosum</name>
    <dbReference type="NCBI Taxonomy" id="2984194"/>
    <lineage>
        <taxon>Bacteria</taxon>
        <taxon>Pseudomonadati</taxon>
        <taxon>Pseudomonadota</taxon>
        <taxon>Betaproteobacteria</taxon>
        <taxon>Burkholderiales</taxon>
        <taxon>Sphaerotilaceae</taxon>
        <taxon>Pseudaquabacterium</taxon>
    </lineage>
</organism>
<dbReference type="GO" id="GO:0008168">
    <property type="term" value="F:methyltransferase activity"/>
    <property type="evidence" value="ECO:0007669"/>
    <property type="project" value="UniProtKB-KW"/>
</dbReference>
<dbReference type="Gene3D" id="3.40.50.150">
    <property type="entry name" value="Vaccinia Virus protein VP39"/>
    <property type="match status" value="1"/>
</dbReference>
<keyword evidence="3" id="KW-0489">Methyltransferase</keyword>
<dbReference type="GO" id="GO:0032259">
    <property type="term" value="P:methylation"/>
    <property type="evidence" value="ECO:0007669"/>
    <property type="project" value="UniProtKB-KW"/>
</dbReference>
<dbReference type="EMBL" id="JBBUTF010000020">
    <property type="protein sequence ID" value="MEK8028174.1"/>
    <property type="molecule type" value="Genomic_DNA"/>
</dbReference>
<proteinExistence type="predicted"/>
<feature type="region of interest" description="Disordered" evidence="1">
    <location>
        <begin position="134"/>
        <end position="192"/>
    </location>
</feature>
<dbReference type="PANTHER" id="PTHR13369:SF3">
    <property type="entry name" value="METHYLTRANSFERASE DOMAIN-CONTAINING PROTEIN"/>
    <property type="match status" value="1"/>
</dbReference>
<feature type="compositionally biased region" description="Low complexity" evidence="1">
    <location>
        <begin position="1"/>
        <end position="16"/>
    </location>
</feature>
<keyword evidence="3" id="KW-0808">Transferase</keyword>
<evidence type="ECO:0000313" key="3">
    <source>
        <dbReference type="EMBL" id="MEK8028174.1"/>
    </source>
</evidence>
<protein>
    <submittedName>
        <fullName evidence="3">SAM-dependent methyltransferase</fullName>
    </submittedName>
</protein>
<keyword evidence="4" id="KW-1185">Reference proteome</keyword>
<dbReference type="InterPro" id="IPR029063">
    <property type="entry name" value="SAM-dependent_MTases_sf"/>
</dbReference>